<dbReference type="Pfam" id="PF01804">
    <property type="entry name" value="Penicil_amidase"/>
    <property type="match status" value="1"/>
</dbReference>
<dbReference type="EC" id="3.5.1.97" evidence="6"/>
<dbReference type="InterPro" id="IPR043147">
    <property type="entry name" value="Penicillin_amidase_A-knob"/>
</dbReference>
<keyword evidence="3 6" id="KW-0378">Hydrolase</keyword>
<keyword evidence="2 5" id="KW-0732">Signal</keyword>
<keyword evidence="4" id="KW-0865">Zymogen</keyword>
<evidence type="ECO:0000256" key="1">
    <source>
        <dbReference type="ARBA" id="ARBA00006586"/>
    </source>
</evidence>
<name>A0ABU1MXY6_9CAUL</name>
<reference evidence="6 7" key="1">
    <citation type="submission" date="2023-07" db="EMBL/GenBank/DDBJ databases">
        <title>Sorghum-associated microbial communities from plants grown in Nebraska, USA.</title>
        <authorList>
            <person name="Schachtman D."/>
        </authorList>
    </citation>
    <scope>NUCLEOTIDE SEQUENCE [LARGE SCALE GENOMIC DNA]</scope>
    <source>
        <strain evidence="6 7">DS2154</strain>
    </source>
</reference>
<feature type="chain" id="PRO_5047139735" evidence="5">
    <location>
        <begin position="23"/>
        <end position="741"/>
    </location>
</feature>
<dbReference type="InterPro" id="IPR014395">
    <property type="entry name" value="Pen/GL7ACA/AHL_acylase"/>
</dbReference>
<dbReference type="PANTHER" id="PTHR34218">
    <property type="entry name" value="PEPTIDASE S45 PENICILLIN AMIDASE"/>
    <property type="match status" value="1"/>
</dbReference>
<dbReference type="Gene3D" id="1.10.1400.10">
    <property type="match status" value="1"/>
</dbReference>
<dbReference type="PIRSF" id="PIRSF001227">
    <property type="entry name" value="Pen_acylase"/>
    <property type="match status" value="1"/>
</dbReference>
<dbReference type="InterPro" id="IPR043146">
    <property type="entry name" value="Penicillin_amidase_N_B-knob"/>
</dbReference>
<dbReference type="InterPro" id="IPR029055">
    <property type="entry name" value="Ntn_hydrolases_N"/>
</dbReference>
<evidence type="ECO:0000256" key="2">
    <source>
        <dbReference type="ARBA" id="ARBA00022729"/>
    </source>
</evidence>
<dbReference type="GO" id="GO:0016787">
    <property type="term" value="F:hydrolase activity"/>
    <property type="evidence" value="ECO:0007669"/>
    <property type="project" value="UniProtKB-KW"/>
</dbReference>
<dbReference type="SUPFAM" id="SSF56235">
    <property type="entry name" value="N-terminal nucleophile aminohydrolases (Ntn hydrolases)"/>
    <property type="match status" value="1"/>
</dbReference>
<evidence type="ECO:0000313" key="7">
    <source>
        <dbReference type="Proteomes" id="UP001262754"/>
    </source>
</evidence>
<comment type="caution">
    <text evidence="6">The sequence shown here is derived from an EMBL/GenBank/DDBJ whole genome shotgun (WGS) entry which is preliminary data.</text>
</comment>
<keyword evidence="7" id="KW-1185">Reference proteome</keyword>
<dbReference type="InterPro" id="IPR023343">
    <property type="entry name" value="Penicillin_amidase_dom1"/>
</dbReference>
<sequence length="741" mass="81144">MRIGNLLLLSAACAALSAPALAAGPAADLARQRAVAARVQITRDDWGIAHVHGKSDADAVFGMVYAQAEDDFPRIEANYLTALGRTAEAEGEAAIWQDLRMRLFVDPADLKARYAASPAWLKALMDAWAGGLNFYLATHPAVKPKVITRFEPWMALSFTEGSIGGDVERISLGELEAFYGKPQLQASEQVRARELAQAVEFREPTGSNGFAIAPSNTRDGHALLLINPHTSFFFRSELQMTSDAGLNAYGAATWGQFFIYQGFNAHAGWMHTSSTVDVVDEFAETIVRKDGKLVYRYGAEDRPVATSTVEVAYRAPGGALAHRSFTVYRTHHGPIVRATEGQGGGKWIAFAMMYRPVEALEQSFLRTRATDYQSFLKVAELKANSSNNTLFADDKGEVAYLHPQFIPRRDDRFDYTRPVDGADPATDWKGLHALSEAPHLKNPPNGWLMNTNNWPYSAAGPYSPKPADFPRYMDSVGETPRGVHATRVLSARKDFTLPTLIQAAYDPYLTAFADLVPTLSKAYDQTPDGDPVKARLGDQMAALRGWDLKWSEGSAETSLAVFWGEALWAKSAAAAKAQGVSVYAYMAERTTPAQKLAALAEASDRLAADFGDWRTPWGRINRFQRNDGAIVQTFDDAKPSIAVPFTSGQWGSLASFGAKRYPGTKKYYGTSGNSFVAAVEFGPRVKAVALSAGGESGDPASRHFNDQAERYPRGDLRAVYFYPDELKGHVERTYRPGELGR</sequence>
<organism evidence="6 7">
    <name type="scientific">Caulobacter rhizosphaerae</name>
    <dbReference type="NCBI Taxonomy" id="2010972"/>
    <lineage>
        <taxon>Bacteria</taxon>
        <taxon>Pseudomonadati</taxon>
        <taxon>Pseudomonadota</taxon>
        <taxon>Alphaproteobacteria</taxon>
        <taxon>Caulobacterales</taxon>
        <taxon>Caulobacteraceae</taxon>
        <taxon>Caulobacter</taxon>
    </lineage>
</organism>
<dbReference type="Gene3D" id="2.30.120.10">
    <property type="match status" value="1"/>
</dbReference>
<dbReference type="InterPro" id="IPR002692">
    <property type="entry name" value="S45"/>
</dbReference>
<gene>
    <name evidence="6" type="ORF">J2800_001510</name>
</gene>
<evidence type="ECO:0000256" key="4">
    <source>
        <dbReference type="ARBA" id="ARBA00023145"/>
    </source>
</evidence>
<evidence type="ECO:0000256" key="5">
    <source>
        <dbReference type="SAM" id="SignalP"/>
    </source>
</evidence>
<dbReference type="RefSeq" id="WP_310030457.1">
    <property type="nucleotide sequence ID" value="NZ_JAVDRL010000004.1"/>
</dbReference>
<evidence type="ECO:0000256" key="3">
    <source>
        <dbReference type="ARBA" id="ARBA00022801"/>
    </source>
</evidence>
<dbReference type="EMBL" id="JAVDRL010000004">
    <property type="protein sequence ID" value="MDR6530771.1"/>
    <property type="molecule type" value="Genomic_DNA"/>
</dbReference>
<proteinExistence type="inferred from homology"/>
<comment type="similarity">
    <text evidence="1">Belongs to the peptidase S45 family.</text>
</comment>
<feature type="signal peptide" evidence="5">
    <location>
        <begin position="1"/>
        <end position="22"/>
    </location>
</feature>
<dbReference type="PANTHER" id="PTHR34218:SF3">
    <property type="entry name" value="ACYL-HOMOSERINE LACTONE ACYLASE PVDQ"/>
    <property type="match status" value="1"/>
</dbReference>
<dbReference type="Proteomes" id="UP001262754">
    <property type="component" value="Unassembled WGS sequence"/>
</dbReference>
<accession>A0ABU1MXY6</accession>
<dbReference type="Gene3D" id="3.60.20.10">
    <property type="entry name" value="Glutamine Phosphoribosylpyrophosphate, subunit 1, domain 1"/>
    <property type="match status" value="1"/>
</dbReference>
<dbReference type="Gene3D" id="1.10.439.10">
    <property type="entry name" value="Penicillin Amidohydrolase, domain 1"/>
    <property type="match status" value="1"/>
</dbReference>
<protein>
    <submittedName>
        <fullName evidence="6">Acyl-homoserine-lactone acylase</fullName>
        <ecNumber evidence="6">3.5.1.97</ecNumber>
    </submittedName>
</protein>
<evidence type="ECO:0000313" key="6">
    <source>
        <dbReference type="EMBL" id="MDR6530771.1"/>
    </source>
</evidence>